<evidence type="ECO:0000313" key="2">
    <source>
        <dbReference type="EMBL" id="KAJ9150222.1"/>
    </source>
</evidence>
<protein>
    <submittedName>
        <fullName evidence="2">Uncharacterized protein</fullName>
    </submittedName>
</protein>
<organism evidence="2 3">
    <name type="scientific">Pleurostoma richardsiae</name>
    <dbReference type="NCBI Taxonomy" id="41990"/>
    <lineage>
        <taxon>Eukaryota</taxon>
        <taxon>Fungi</taxon>
        <taxon>Dikarya</taxon>
        <taxon>Ascomycota</taxon>
        <taxon>Pezizomycotina</taxon>
        <taxon>Sordariomycetes</taxon>
        <taxon>Sordariomycetidae</taxon>
        <taxon>Calosphaeriales</taxon>
        <taxon>Pleurostomataceae</taxon>
        <taxon>Pleurostoma</taxon>
    </lineage>
</organism>
<dbReference type="Proteomes" id="UP001174694">
    <property type="component" value="Unassembled WGS sequence"/>
</dbReference>
<sequence>MSTSNVLGLAVSPQTPQPSGSSKKRKITPSFEQSASKHSLILSTPKKSLSSIDLGVEIPTQPFFAPKRLFPRGVATVVHQYTHSHPAPSEREEENEGWHNKHILLPFDLRDPNVDILAKDVTSILRNIFPGTLSISEGRHRSQVSFEVSELPTTPWPLTIGGLPFTIGDQNQGRALIFPRLNLGNFSISICQQGYDVNGSCDKVLRNLAADVNAQFQVNLPGIPIVELMFTSARTLYIIVEDHININARRRELPGKIAGYPVGYLNDKQLHRPLWADLSAKQQIQPQPIRGIVDNTAYDILRPGVMISSRLLKEHAHPEVFSSTSGVLVENRVGDRFMTGASHGIGRFVWQAGQAEKIIAEAVVEIPFTDISLLALGEDVTFVNETFENANGAVPSFTRLVTSEDTFEWGISNLNGPYTGSMESCTVAKSVKFERPSHPTQDRLKYVVYSWAYTGQEEGNDDKVRPPDGTCGSVIRDDDGLVLGFYHYYIEKGPWAGFSASVSASEVVEAGYRLAK</sequence>
<accession>A0AA38RK83</accession>
<evidence type="ECO:0000313" key="3">
    <source>
        <dbReference type="Proteomes" id="UP001174694"/>
    </source>
</evidence>
<evidence type="ECO:0000256" key="1">
    <source>
        <dbReference type="SAM" id="MobiDB-lite"/>
    </source>
</evidence>
<gene>
    <name evidence="2" type="ORF">NKR23_g3797</name>
</gene>
<reference evidence="2" key="1">
    <citation type="submission" date="2022-07" db="EMBL/GenBank/DDBJ databases">
        <title>Fungi with potential for degradation of polypropylene.</title>
        <authorList>
            <person name="Gostincar C."/>
        </authorList>
    </citation>
    <scope>NUCLEOTIDE SEQUENCE</scope>
    <source>
        <strain evidence="2">EXF-13308</strain>
    </source>
</reference>
<comment type="caution">
    <text evidence="2">The sequence shown here is derived from an EMBL/GenBank/DDBJ whole genome shotgun (WGS) entry which is preliminary data.</text>
</comment>
<name>A0AA38RK83_9PEZI</name>
<dbReference type="AlphaFoldDB" id="A0AA38RK83"/>
<feature type="compositionally biased region" description="Polar residues" evidence="1">
    <location>
        <begin position="30"/>
        <end position="39"/>
    </location>
</feature>
<feature type="compositionally biased region" description="Polar residues" evidence="1">
    <location>
        <begin position="1"/>
        <end position="21"/>
    </location>
</feature>
<keyword evidence="3" id="KW-1185">Reference proteome</keyword>
<proteinExistence type="predicted"/>
<feature type="region of interest" description="Disordered" evidence="1">
    <location>
        <begin position="1"/>
        <end position="39"/>
    </location>
</feature>
<dbReference type="EMBL" id="JANBVO010000008">
    <property type="protein sequence ID" value="KAJ9150222.1"/>
    <property type="molecule type" value="Genomic_DNA"/>
</dbReference>